<dbReference type="PANTHER" id="PTHR30069:SF40">
    <property type="entry name" value="TONB-DEPENDENT RECEPTOR NMB0964-RELATED"/>
    <property type="match status" value="1"/>
</dbReference>
<dbReference type="InterPro" id="IPR037066">
    <property type="entry name" value="Plug_dom_sf"/>
</dbReference>
<dbReference type="EMBL" id="AUVB01000054">
    <property type="protein sequence ID" value="KGE03590.1"/>
    <property type="molecule type" value="Genomic_DNA"/>
</dbReference>
<comment type="caution">
    <text evidence="13">The sequence shown here is derived from an EMBL/GenBank/DDBJ whole genome shotgun (WGS) entry which is preliminary data.</text>
</comment>
<keyword evidence="6 8" id="KW-0472">Membrane</keyword>
<organism evidence="13 14">
    <name type="scientific">Pseudohaliea rubra DSM 19751</name>
    <dbReference type="NCBI Taxonomy" id="1265313"/>
    <lineage>
        <taxon>Bacteria</taxon>
        <taxon>Pseudomonadati</taxon>
        <taxon>Pseudomonadota</taxon>
        <taxon>Gammaproteobacteria</taxon>
        <taxon>Cellvibrionales</taxon>
        <taxon>Halieaceae</taxon>
        <taxon>Pseudohaliea</taxon>
    </lineage>
</organism>
<dbReference type="RefSeq" id="WP_035513570.1">
    <property type="nucleotide sequence ID" value="NZ_KN234745.1"/>
</dbReference>
<feature type="region of interest" description="Disordered" evidence="10">
    <location>
        <begin position="227"/>
        <end position="253"/>
    </location>
</feature>
<evidence type="ECO:0000256" key="10">
    <source>
        <dbReference type="SAM" id="MobiDB-lite"/>
    </source>
</evidence>
<keyword evidence="13" id="KW-0675">Receptor</keyword>
<feature type="region of interest" description="Disordered" evidence="10">
    <location>
        <begin position="285"/>
        <end position="327"/>
    </location>
</feature>
<gene>
    <name evidence="13" type="ORF">HRUBRA_01969</name>
</gene>
<evidence type="ECO:0000256" key="6">
    <source>
        <dbReference type="ARBA" id="ARBA00023136"/>
    </source>
</evidence>
<dbReference type="SUPFAM" id="SSF56935">
    <property type="entry name" value="Porins"/>
    <property type="match status" value="1"/>
</dbReference>
<evidence type="ECO:0000256" key="3">
    <source>
        <dbReference type="ARBA" id="ARBA00022452"/>
    </source>
</evidence>
<dbReference type="STRING" id="1265313.HRUBRA_01969"/>
<dbReference type="InterPro" id="IPR000531">
    <property type="entry name" value="Beta-barrel_TonB"/>
</dbReference>
<keyword evidence="2 8" id="KW-0813">Transport</keyword>
<dbReference type="OrthoDB" id="9795928at2"/>
<dbReference type="eggNOG" id="COG4206">
    <property type="taxonomic scope" value="Bacteria"/>
</dbReference>
<evidence type="ECO:0000256" key="2">
    <source>
        <dbReference type="ARBA" id="ARBA00022448"/>
    </source>
</evidence>
<evidence type="ECO:0000313" key="14">
    <source>
        <dbReference type="Proteomes" id="UP000029640"/>
    </source>
</evidence>
<dbReference type="InterPro" id="IPR036942">
    <property type="entry name" value="Beta-barrel_TonB_sf"/>
</dbReference>
<dbReference type="Pfam" id="PF07715">
    <property type="entry name" value="Plug"/>
    <property type="match status" value="1"/>
</dbReference>
<evidence type="ECO:0000313" key="13">
    <source>
        <dbReference type="EMBL" id="KGE03590.1"/>
    </source>
</evidence>
<name>A0A095VQH1_9GAMM</name>
<evidence type="ECO:0000256" key="4">
    <source>
        <dbReference type="ARBA" id="ARBA00022692"/>
    </source>
</evidence>
<reference evidence="13 14" key="1">
    <citation type="journal article" date="2014" name="Genome Announc.">
        <title>Genome Sequence of Gammaproteobacterial Pseudohaliea rubra Type Strain DSM 19751, Isolated from Coastal Seawater of the Mediterranean Sea.</title>
        <authorList>
            <person name="Spring S."/>
            <person name="Fiebig A."/>
            <person name="Riedel T."/>
            <person name="Goker M."/>
            <person name="Klenk H.P."/>
        </authorList>
    </citation>
    <scope>NUCLEOTIDE SEQUENCE [LARGE SCALE GENOMIC DNA]</scope>
    <source>
        <strain evidence="13 14">DSM 19751</strain>
    </source>
</reference>
<feature type="compositionally biased region" description="Basic and acidic residues" evidence="10">
    <location>
        <begin position="315"/>
        <end position="327"/>
    </location>
</feature>
<dbReference type="InterPro" id="IPR039426">
    <property type="entry name" value="TonB-dep_rcpt-like"/>
</dbReference>
<dbReference type="GO" id="GO:0009279">
    <property type="term" value="C:cell outer membrane"/>
    <property type="evidence" value="ECO:0007669"/>
    <property type="project" value="UniProtKB-SubCell"/>
</dbReference>
<dbReference type="InterPro" id="IPR012910">
    <property type="entry name" value="Plug_dom"/>
</dbReference>
<proteinExistence type="inferred from homology"/>
<keyword evidence="4 8" id="KW-0812">Transmembrane</keyword>
<comment type="subcellular location">
    <subcellularLocation>
        <location evidence="1 8">Cell outer membrane</location>
        <topology evidence="1 8">Multi-pass membrane protein</topology>
    </subcellularLocation>
</comment>
<evidence type="ECO:0000256" key="9">
    <source>
        <dbReference type="RuleBase" id="RU003357"/>
    </source>
</evidence>
<accession>A0A095VQH1</accession>
<feature type="domain" description="TonB-dependent receptor-like beta-barrel" evidence="11">
    <location>
        <begin position="335"/>
        <end position="681"/>
    </location>
</feature>
<keyword evidence="7 8" id="KW-0998">Cell outer membrane</keyword>
<evidence type="ECO:0000259" key="11">
    <source>
        <dbReference type="Pfam" id="PF00593"/>
    </source>
</evidence>
<dbReference type="Gene3D" id="2.170.130.10">
    <property type="entry name" value="TonB-dependent receptor, plug domain"/>
    <property type="match status" value="1"/>
</dbReference>
<evidence type="ECO:0000256" key="7">
    <source>
        <dbReference type="ARBA" id="ARBA00023237"/>
    </source>
</evidence>
<dbReference type="AlphaFoldDB" id="A0A095VQH1"/>
<feature type="domain" description="TonB-dependent receptor plug" evidence="12">
    <location>
        <begin position="39"/>
        <end position="143"/>
    </location>
</feature>
<feature type="compositionally biased region" description="Basic and acidic residues" evidence="10">
    <location>
        <begin position="290"/>
        <end position="306"/>
    </location>
</feature>
<dbReference type="HOGENOM" id="CLU_008287_10_1_6"/>
<dbReference type="PROSITE" id="PS52016">
    <property type="entry name" value="TONB_DEPENDENT_REC_3"/>
    <property type="match status" value="1"/>
</dbReference>
<dbReference type="GO" id="GO:0015344">
    <property type="term" value="F:siderophore uptake transmembrane transporter activity"/>
    <property type="evidence" value="ECO:0007669"/>
    <property type="project" value="TreeGrafter"/>
</dbReference>
<keyword evidence="14" id="KW-1185">Reference proteome</keyword>
<evidence type="ECO:0000256" key="8">
    <source>
        <dbReference type="PROSITE-ProRule" id="PRU01360"/>
    </source>
</evidence>
<dbReference type="Pfam" id="PF00593">
    <property type="entry name" value="TonB_dep_Rec_b-barrel"/>
    <property type="match status" value="1"/>
</dbReference>
<keyword evidence="3 8" id="KW-1134">Transmembrane beta strand</keyword>
<dbReference type="PATRIC" id="fig|1265313.6.peg.1948"/>
<comment type="similarity">
    <text evidence="8 9">Belongs to the TonB-dependent receptor family.</text>
</comment>
<protein>
    <submittedName>
        <fullName evidence="13">Zinc-regulated outer membrane receptor</fullName>
    </submittedName>
</protein>
<keyword evidence="5 9" id="KW-0798">TonB box</keyword>
<sequence length="723" mass="79348">MKRTLLAVCVGAASQAMAEIPESRIEHVLVTVPIHKKAAETALPVTILTGDELRRLTASSLGETLGDRPGISNSSFGPGVGRPVIRGQAGPRTINLTNGIAAADVSSLSPDHAVSIEPMLAETVEVLRGPATLLYGGGAIGGVINTLDNRIPGQRIDGVQGAVEYRYDEAADMDTGVLKLEGGTGNFAFHLSGTFREFDDLEIPGLAIDEAAVERQEELLGLEHADHDHEEHDHEEHDEEELENSDGFIANTDGESDVFTIGGSYHFGERNFVGFAYNSFETNYGIPPGAHEHDHGDEHGDEHEEEGHEEEGHEEEGHEDHAHGEEDENIRIDLKQERYDAQLHMHDLMPGLIDVARAYLTYTDYEHVELEGMEIGTQFDRQTYEGRLELVREGANHGVLGLQWRADEFEAIGDEAYVPATDSSEWGLFYVQDFHTADWLFELGGRADYVERDPATGFEEDFTSFSLSGTALYTISPHWNIGLSLARSARAPSTEELFSNLNNAEQQLVTHAATGIIEIGDPDLDEEVSLNADLSLTWQGERSFAELTVFYNTFNDYIFLLNTGGAVGETPVFVYEQDDADFYGVEFESSVDLASLGGGDLTLGVFGDMVNGEFDDAGDVPRLPPLRVGSELSWRSDNLGIYVSVLSAEEQDSPGDFETETDGYTRWDAGIDYNVQFAGDTRLLAFLKLKNIGDEEIRLSTSFLRNYAPQPGESIEAGVRLTF</sequence>
<evidence type="ECO:0000259" key="12">
    <source>
        <dbReference type="Pfam" id="PF07715"/>
    </source>
</evidence>
<dbReference type="Gene3D" id="2.40.170.20">
    <property type="entry name" value="TonB-dependent receptor, beta-barrel domain"/>
    <property type="match status" value="1"/>
</dbReference>
<dbReference type="PANTHER" id="PTHR30069">
    <property type="entry name" value="TONB-DEPENDENT OUTER MEMBRANE RECEPTOR"/>
    <property type="match status" value="1"/>
</dbReference>
<dbReference type="GO" id="GO:0044718">
    <property type="term" value="P:siderophore transmembrane transport"/>
    <property type="evidence" value="ECO:0007669"/>
    <property type="project" value="TreeGrafter"/>
</dbReference>
<evidence type="ECO:0000256" key="5">
    <source>
        <dbReference type="ARBA" id="ARBA00023077"/>
    </source>
</evidence>
<dbReference type="Proteomes" id="UP000029640">
    <property type="component" value="Unassembled WGS sequence"/>
</dbReference>
<evidence type="ECO:0000256" key="1">
    <source>
        <dbReference type="ARBA" id="ARBA00004571"/>
    </source>
</evidence>